<evidence type="ECO:0000256" key="4">
    <source>
        <dbReference type="SAM" id="Phobius"/>
    </source>
</evidence>
<feature type="region of interest" description="Disordered" evidence="3">
    <location>
        <begin position="192"/>
        <end position="220"/>
    </location>
</feature>
<dbReference type="OrthoDB" id="4350643at2"/>
<organism evidence="6 7">
    <name type="scientific">Streptomyces puniciscabiei</name>
    <dbReference type="NCBI Taxonomy" id="164348"/>
    <lineage>
        <taxon>Bacteria</taxon>
        <taxon>Bacillati</taxon>
        <taxon>Actinomycetota</taxon>
        <taxon>Actinomycetes</taxon>
        <taxon>Kitasatosporales</taxon>
        <taxon>Streptomycetaceae</taxon>
        <taxon>Streptomyces</taxon>
    </lineage>
</organism>
<feature type="region of interest" description="Disordered" evidence="3">
    <location>
        <begin position="85"/>
        <end position="132"/>
    </location>
</feature>
<dbReference type="RefSeq" id="WP_055707466.1">
    <property type="nucleotide sequence ID" value="NZ_JBPJFI010000001.1"/>
</dbReference>
<feature type="transmembrane region" description="Helical" evidence="4">
    <location>
        <begin position="134"/>
        <end position="156"/>
    </location>
</feature>
<evidence type="ECO:0000313" key="7">
    <source>
        <dbReference type="Proteomes" id="UP000318103"/>
    </source>
</evidence>
<proteinExistence type="predicted"/>
<evidence type="ECO:0000256" key="2">
    <source>
        <dbReference type="ARBA" id="ARBA00023163"/>
    </source>
</evidence>
<keyword evidence="2" id="KW-0804">Transcription</keyword>
<dbReference type="Pfam" id="PF13490">
    <property type="entry name" value="zf-HC2"/>
    <property type="match status" value="1"/>
</dbReference>
<feature type="compositionally biased region" description="Polar residues" evidence="3">
    <location>
        <begin position="192"/>
        <end position="212"/>
    </location>
</feature>
<dbReference type="Proteomes" id="UP000318103">
    <property type="component" value="Unassembled WGS sequence"/>
</dbReference>
<evidence type="ECO:0000256" key="1">
    <source>
        <dbReference type="ARBA" id="ARBA00023015"/>
    </source>
</evidence>
<accession>A0A542UFK0</accession>
<keyword evidence="7" id="KW-1185">Reference proteome</keyword>
<evidence type="ECO:0000313" key="6">
    <source>
        <dbReference type="EMBL" id="TQK97850.1"/>
    </source>
</evidence>
<comment type="caution">
    <text evidence="6">The sequence shown here is derived from an EMBL/GenBank/DDBJ whole genome shotgun (WGS) entry which is preliminary data.</text>
</comment>
<feature type="region of interest" description="Disordered" evidence="3">
    <location>
        <begin position="1"/>
        <end position="26"/>
    </location>
</feature>
<dbReference type="AlphaFoldDB" id="A0A542UFK0"/>
<keyword evidence="4" id="KW-1133">Transmembrane helix</keyword>
<dbReference type="EMBL" id="VFNX01000001">
    <property type="protein sequence ID" value="TQK97850.1"/>
    <property type="molecule type" value="Genomic_DNA"/>
</dbReference>
<dbReference type="InterPro" id="IPR041916">
    <property type="entry name" value="Anti_sigma_zinc_sf"/>
</dbReference>
<name>A0A542UFK0_9ACTN</name>
<protein>
    <recommendedName>
        <fullName evidence="5">Putative zinc-finger domain-containing protein</fullName>
    </recommendedName>
</protein>
<gene>
    <name evidence="6" type="ORF">FB563_2840</name>
</gene>
<evidence type="ECO:0000256" key="3">
    <source>
        <dbReference type="SAM" id="MobiDB-lite"/>
    </source>
</evidence>
<evidence type="ECO:0000259" key="5">
    <source>
        <dbReference type="Pfam" id="PF13490"/>
    </source>
</evidence>
<keyword evidence="1" id="KW-0805">Transcription regulation</keyword>
<feature type="domain" description="Putative zinc-finger" evidence="5">
    <location>
        <begin position="16"/>
        <end position="43"/>
    </location>
</feature>
<keyword evidence="4" id="KW-0812">Transmembrane</keyword>
<dbReference type="InterPro" id="IPR027383">
    <property type="entry name" value="Znf_put"/>
</dbReference>
<feature type="compositionally biased region" description="Basic residues" evidence="3">
    <location>
        <begin position="123"/>
        <end position="132"/>
    </location>
</feature>
<dbReference type="Gene3D" id="1.10.10.1320">
    <property type="entry name" value="Anti-sigma factor, zinc-finger domain"/>
    <property type="match status" value="1"/>
</dbReference>
<keyword evidence="4" id="KW-0472">Membrane</keyword>
<reference evidence="6 7" key="1">
    <citation type="submission" date="2019-06" db="EMBL/GenBank/DDBJ databases">
        <title>Sequencing the genomes of 1000 actinobacteria strains.</title>
        <authorList>
            <person name="Klenk H.-P."/>
        </authorList>
    </citation>
    <scope>NUCLEOTIDE SEQUENCE [LARGE SCALE GENOMIC DNA]</scope>
    <source>
        <strain evidence="6 7">DSM 41929</strain>
    </source>
</reference>
<sequence length="301" mass="30827">MTSTTDTAGHPDVAEISDLTEGLLPPDRSSAIRHHLDSCEPCADVHASLEEIRGLLGSVSETVRMPADVADRIDAALAAEALLSASGEDNSPSGEDIADHVSRETPVTASRPAGRPQGATGPGRKKTGRSRRRAVVLGGVLTAAVLGAGALVVQVFGNGTSSTTAHGKPSPSSSAFSGVSVQNQVRDLLASDKNTAHGTTGQRPRSGTDSGQGTPGGTESAHTLLQTEVPVPGCIQRAILRGDHALASKVGTYAGKSAYLLVVPDTHDSARVTAYIVDAACMRQPPTASGTVLFKESYPTP</sequence>